<dbReference type="SUPFAM" id="SSF103473">
    <property type="entry name" value="MFS general substrate transporter"/>
    <property type="match status" value="1"/>
</dbReference>
<dbReference type="CDD" id="cd17321">
    <property type="entry name" value="MFS_MMR_MDR_like"/>
    <property type="match status" value="1"/>
</dbReference>
<dbReference type="RefSeq" id="WP_142707096.1">
    <property type="nucleotide sequence ID" value="NZ_VIRS01000018.1"/>
</dbReference>
<accession>A0A545AM72</accession>
<dbReference type="EMBL" id="VIRS01000018">
    <property type="protein sequence ID" value="TQS42406.1"/>
    <property type="molecule type" value="Genomic_DNA"/>
</dbReference>
<feature type="transmembrane region" description="Helical" evidence="7">
    <location>
        <begin position="298"/>
        <end position="316"/>
    </location>
</feature>
<feature type="transmembrane region" description="Helical" evidence="7">
    <location>
        <begin position="360"/>
        <end position="380"/>
    </location>
</feature>
<dbReference type="GO" id="GO:0022857">
    <property type="term" value="F:transmembrane transporter activity"/>
    <property type="evidence" value="ECO:0007669"/>
    <property type="project" value="InterPro"/>
</dbReference>
<comment type="subcellular location">
    <subcellularLocation>
        <location evidence="1">Cell membrane</location>
        <topology evidence="1">Multi-pass membrane protein</topology>
    </subcellularLocation>
</comment>
<dbReference type="PANTHER" id="PTHR42718">
    <property type="entry name" value="MAJOR FACILITATOR SUPERFAMILY MULTIDRUG TRANSPORTER MFSC"/>
    <property type="match status" value="1"/>
</dbReference>
<evidence type="ECO:0000256" key="1">
    <source>
        <dbReference type="ARBA" id="ARBA00004651"/>
    </source>
</evidence>
<feature type="transmembrane region" description="Helical" evidence="7">
    <location>
        <begin position="328"/>
        <end position="348"/>
    </location>
</feature>
<evidence type="ECO:0000256" key="7">
    <source>
        <dbReference type="SAM" id="Phobius"/>
    </source>
</evidence>
<keyword evidence="5 7" id="KW-1133">Transmembrane helix</keyword>
<keyword evidence="2" id="KW-0813">Transport</keyword>
<evidence type="ECO:0000256" key="4">
    <source>
        <dbReference type="ARBA" id="ARBA00022692"/>
    </source>
</evidence>
<keyword evidence="4 7" id="KW-0812">Transmembrane</keyword>
<dbReference type="PROSITE" id="PS50850">
    <property type="entry name" value="MFS"/>
    <property type="match status" value="1"/>
</dbReference>
<dbReference type="GO" id="GO:0005886">
    <property type="term" value="C:plasma membrane"/>
    <property type="evidence" value="ECO:0007669"/>
    <property type="project" value="UniProtKB-SubCell"/>
</dbReference>
<evidence type="ECO:0000256" key="3">
    <source>
        <dbReference type="ARBA" id="ARBA00022475"/>
    </source>
</evidence>
<evidence type="ECO:0000313" key="9">
    <source>
        <dbReference type="EMBL" id="TQS42406.1"/>
    </source>
</evidence>
<dbReference type="InterPro" id="IPR036259">
    <property type="entry name" value="MFS_trans_sf"/>
</dbReference>
<comment type="caution">
    <text evidence="9">The sequence shown here is derived from an EMBL/GenBank/DDBJ whole genome shotgun (WGS) entry which is preliminary data.</text>
</comment>
<keyword evidence="6 7" id="KW-0472">Membrane</keyword>
<evidence type="ECO:0000259" key="8">
    <source>
        <dbReference type="PROSITE" id="PS50850"/>
    </source>
</evidence>
<dbReference type="InterPro" id="IPR011701">
    <property type="entry name" value="MFS"/>
</dbReference>
<feature type="transmembrane region" description="Helical" evidence="7">
    <location>
        <begin position="134"/>
        <end position="153"/>
    </location>
</feature>
<sequence>MRNRSALAILCGGQLLVVLDQTIVNVALPVIQDDLDFSPAGLAWVVNSYLVGFGGLLLLAGRLGDLIGRVRVLLAGTALFTLASLACGLATAPAPLIAARLVQGVGGALLSAVALGMIVALYPETKERATAIGFFSFVAAVGGALGPIVGGALTQGLSWHWIFFVNVPIGALIVVLAARVLPPERGTGLRSGADLPGAVLVTGGLMLAVYTIVGTTEHGWASVRTLGFGAVAVVLLVAFLARQATAPAPLLPLRLFRSRELSGANAVQVLMIGAMFGFLFLSTLLLQRVFGFGVSRTGFALLPAPVAIAVVTLLISPRLNTRFGEPRVLAAGLGLIFAGFLVLTQVPVDGPYATRMLPAVLLVAIGFGTAIPALTALAMAGARPEDAGLASGVFNTGQQVGGALGLAVLATLAASRTAGSTTPGALLAGYHVAFAVAAALIAVAATLTLTALLPTRRPLPII</sequence>
<organism evidence="9 10">
    <name type="scientific">Cryptosporangium phraense</name>
    <dbReference type="NCBI Taxonomy" id="2593070"/>
    <lineage>
        <taxon>Bacteria</taxon>
        <taxon>Bacillati</taxon>
        <taxon>Actinomycetota</taxon>
        <taxon>Actinomycetes</taxon>
        <taxon>Cryptosporangiales</taxon>
        <taxon>Cryptosporangiaceae</taxon>
        <taxon>Cryptosporangium</taxon>
    </lineage>
</organism>
<evidence type="ECO:0000313" key="10">
    <source>
        <dbReference type="Proteomes" id="UP000317982"/>
    </source>
</evidence>
<name>A0A545AM72_9ACTN</name>
<feature type="transmembrane region" description="Helical" evidence="7">
    <location>
        <begin position="72"/>
        <end position="91"/>
    </location>
</feature>
<dbReference type="FunCoup" id="A0A545AM72">
    <property type="interactions" value="86"/>
</dbReference>
<feature type="domain" description="Major facilitator superfamily (MFS) profile" evidence="8">
    <location>
        <begin position="6"/>
        <end position="456"/>
    </location>
</feature>
<dbReference type="NCBIfam" id="TIGR00711">
    <property type="entry name" value="efflux_EmrB"/>
    <property type="match status" value="1"/>
</dbReference>
<proteinExistence type="predicted"/>
<feature type="transmembrane region" description="Helical" evidence="7">
    <location>
        <begin position="159"/>
        <end position="181"/>
    </location>
</feature>
<dbReference type="InterPro" id="IPR020846">
    <property type="entry name" value="MFS_dom"/>
</dbReference>
<evidence type="ECO:0000256" key="6">
    <source>
        <dbReference type="ARBA" id="ARBA00023136"/>
    </source>
</evidence>
<dbReference type="AlphaFoldDB" id="A0A545AM72"/>
<dbReference type="Proteomes" id="UP000317982">
    <property type="component" value="Unassembled WGS sequence"/>
</dbReference>
<dbReference type="InParanoid" id="A0A545AM72"/>
<feature type="transmembrane region" description="Helical" evidence="7">
    <location>
        <begin position="430"/>
        <end position="453"/>
    </location>
</feature>
<feature type="transmembrane region" description="Helical" evidence="7">
    <location>
        <begin position="97"/>
        <end position="122"/>
    </location>
</feature>
<feature type="transmembrane region" description="Helical" evidence="7">
    <location>
        <begin position="400"/>
        <end position="418"/>
    </location>
</feature>
<evidence type="ECO:0000256" key="2">
    <source>
        <dbReference type="ARBA" id="ARBA00022448"/>
    </source>
</evidence>
<feature type="transmembrane region" description="Helical" evidence="7">
    <location>
        <begin position="193"/>
        <end position="213"/>
    </location>
</feature>
<gene>
    <name evidence="9" type="ORF">FL583_24155</name>
</gene>
<feature type="transmembrane region" description="Helical" evidence="7">
    <location>
        <begin position="262"/>
        <end position="286"/>
    </location>
</feature>
<dbReference type="Gene3D" id="1.20.1250.20">
    <property type="entry name" value="MFS general substrate transporter like domains"/>
    <property type="match status" value="1"/>
</dbReference>
<keyword evidence="10" id="KW-1185">Reference proteome</keyword>
<reference evidence="9 10" key="1">
    <citation type="submission" date="2019-07" db="EMBL/GenBank/DDBJ databases">
        <title>Cryptosporangium phraense sp. nov., isolated from plant litter.</title>
        <authorList>
            <person name="Suriyachadkun C."/>
        </authorList>
    </citation>
    <scope>NUCLEOTIDE SEQUENCE [LARGE SCALE GENOMIC DNA]</scope>
    <source>
        <strain evidence="9 10">A-T 5661</strain>
    </source>
</reference>
<dbReference type="InterPro" id="IPR004638">
    <property type="entry name" value="EmrB-like"/>
</dbReference>
<dbReference type="OrthoDB" id="4668943at2"/>
<keyword evidence="3" id="KW-1003">Cell membrane</keyword>
<feature type="transmembrane region" description="Helical" evidence="7">
    <location>
        <begin position="219"/>
        <end position="241"/>
    </location>
</feature>
<feature type="transmembrane region" description="Helical" evidence="7">
    <location>
        <begin position="39"/>
        <end position="60"/>
    </location>
</feature>
<dbReference type="Pfam" id="PF07690">
    <property type="entry name" value="MFS_1"/>
    <property type="match status" value="1"/>
</dbReference>
<dbReference type="Gene3D" id="1.20.1720.10">
    <property type="entry name" value="Multidrug resistance protein D"/>
    <property type="match status" value="1"/>
</dbReference>
<evidence type="ECO:0000256" key="5">
    <source>
        <dbReference type="ARBA" id="ARBA00022989"/>
    </source>
</evidence>
<dbReference type="PANTHER" id="PTHR42718:SF46">
    <property type="entry name" value="BLR6921 PROTEIN"/>
    <property type="match status" value="1"/>
</dbReference>
<protein>
    <submittedName>
        <fullName evidence="9">DHA2 family efflux MFS transporter permease subunit</fullName>
    </submittedName>
</protein>